<sequence length="90" mass="10230">RVLMYDVLRVGIRLLLLYRLLPIPVGELPRRASPQIQQHCSSKHPFISHEFRVELVGKRLEITRVAISVEKILHLLTSGKFAAGIGIFFA</sequence>
<organism evidence="1 2">
    <name type="scientific">Pristionchus mayeri</name>
    <dbReference type="NCBI Taxonomy" id="1317129"/>
    <lineage>
        <taxon>Eukaryota</taxon>
        <taxon>Metazoa</taxon>
        <taxon>Ecdysozoa</taxon>
        <taxon>Nematoda</taxon>
        <taxon>Chromadorea</taxon>
        <taxon>Rhabditida</taxon>
        <taxon>Rhabditina</taxon>
        <taxon>Diplogasteromorpha</taxon>
        <taxon>Diplogasteroidea</taxon>
        <taxon>Neodiplogasteridae</taxon>
        <taxon>Pristionchus</taxon>
    </lineage>
</organism>
<gene>
    <name evidence="1" type="ORF">PMAYCL1PPCAC_04209</name>
</gene>
<dbReference type="EMBL" id="BTRK01000001">
    <property type="protein sequence ID" value="GMR34014.1"/>
    <property type="molecule type" value="Genomic_DNA"/>
</dbReference>
<comment type="caution">
    <text evidence="1">The sequence shown here is derived from an EMBL/GenBank/DDBJ whole genome shotgun (WGS) entry which is preliminary data.</text>
</comment>
<reference evidence="2" key="1">
    <citation type="submission" date="2022-10" db="EMBL/GenBank/DDBJ databases">
        <title>Genome assembly of Pristionchus species.</title>
        <authorList>
            <person name="Yoshida K."/>
            <person name="Sommer R.J."/>
        </authorList>
    </citation>
    <scope>NUCLEOTIDE SEQUENCE [LARGE SCALE GENOMIC DNA]</scope>
    <source>
        <strain evidence="2">RS5460</strain>
    </source>
</reference>
<keyword evidence="2" id="KW-1185">Reference proteome</keyword>
<dbReference type="AlphaFoldDB" id="A0AAN4Z638"/>
<accession>A0AAN4Z638</accession>
<name>A0AAN4Z638_9BILA</name>
<feature type="non-terminal residue" evidence="1">
    <location>
        <position position="1"/>
    </location>
</feature>
<evidence type="ECO:0000313" key="1">
    <source>
        <dbReference type="EMBL" id="GMR34014.1"/>
    </source>
</evidence>
<dbReference type="Proteomes" id="UP001328107">
    <property type="component" value="Unassembled WGS sequence"/>
</dbReference>
<evidence type="ECO:0000313" key="2">
    <source>
        <dbReference type="Proteomes" id="UP001328107"/>
    </source>
</evidence>
<proteinExistence type="predicted"/>
<protein>
    <submittedName>
        <fullName evidence="1">Uncharacterized protein</fullName>
    </submittedName>
</protein>